<dbReference type="OrthoDB" id="9806939at2"/>
<dbReference type="InterPro" id="IPR006143">
    <property type="entry name" value="RND_pump_MFP"/>
</dbReference>
<dbReference type="InterPro" id="IPR058649">
    <property type="entry name" value="CzcB_C"/>
</dbReference>
<dbReference type="GO" id="GO:0022857">
    <property type="term" value="F:transmembrane transporter activity"/>
    <property type="evidence" value="ECO:0007669"/>
    <property type="project" value="InterPro"/>
</dbReference>
<dbReference type="AlphaFoldDB" id="A0A1I1N695"/>
<dbReference type="EMBL" id="FOMJ01000001">
    <property type="protein sequence ID" value="SFC93214.1"/>
    <property type="molecule type" value="Genomic_DNA"/>
</dbReference>
<comment type="similarity">
    <text evidence="1">Belongs to the membrane fusion protein (MFP) (TC 8.A.1) family.</text>
</comment>
<sequence>MAPFRILAIACLTAWTVSAQAAHEITFSPAQMERLGVSTAEVAPGKEVQTETLPARVVIPPEQERVVSAPQGGLVTALHAAREEPVREGAVLAEIRSPELVKNQQEFLGARSARDLAAASLERDRQLSDDGVIPQRRYQETRSRFKQARAALEARRQALVLAGMSEAGVERLAETGELSGRLRVRSPMDGVVLEKMVRSGQRLQQATPLYRMARLDPLWLEIRLPLDRLQGVAAGVPVSVPCAGLEATVSRVGRTAEAESQTVLVRAEVAGGEPCLRPGQYVETRLEVGAGEGRFRVPEGAVVRNQGKPWVFVRQASGFMPVAVSVHGHREGDTAVISGPLQAGQSVAVSGLAAIKGAWSGYGGGE</sequence>
<dbReference type="InterPro" id="IPR051909">
    <property type="entry name" value="MFP_Cation_Efflux"/>
</dbReference>
<keyword evidence="7" id="KW-1185">Reference proteome</keyword>
<feature type="domain" description="CzcB-like C-terminal circularly permuted SH3-like" evidence="5">
    <location>
        <begin position="296"/>
        <end position="351"/>
    </location>
</feature>
<evidence type="ECO:0000256" key="1">
    <source>
        <dbReference type="ARBA" id="ARBA00009477"/>
    </source>
</evidence>
<accession>A0A1I1N695</accession>
<dbReference type="Gene3D" id="1.10.287.470">
    <property type="entry name" value="Helix hairpin bin"/>
    <property type="match status" value="1"/>
</dbReference>
<organism evidence="6 7">
    <name type="scientific">Thiohalospira halophila DSM 15071</name>
    <dbReference type="NCBI Taxonomy" id="1123397"/>
    <lineage>
        <taxon>Bacteria</taxon>
        <taxon>Pseudomonadati</taxon>
        <taxon>Pseudomonadota</taxon>
        <taxon>Gammaproteobacteria</taxon>
        <taxon>Thiohalospirales</taxon>
        <taxon>Thiohalospiraceae</taxon>
        <taxon>Thiohalospira</taxon>
    </lineage>
</organism>
<dbReference type="Pfam" id="PF25975">
    <property type="entry name" value="CzcB_C"/>
    <property type="match status" value="1"/>
</dbReference>
<evidence type="ECO:0000256" key="3">
    <source>
        <dbReference type="SAM" id="SignalP"/>
    </source>
</evidence>
<reference evidence="6 7" key="1">
    <citation type="submission" date="2016-10" db="EMBL/GenBank/DDBJ databases">
        <authorList>
            <person name="de Groot N.N."/>
        </authorList>
    </citation>
    <scope>NUCLEOTIDE SEQUENCE [LARGE SCALE GENOMIC DNA]</scope>
    <source>
        <strain evidence="6 7">HL3</strain>
    </source>
</reference>
<dbReference type="GO" id="GO:0015679">
    <property type="term" value="P:plasma membrane copper ion transport"/>
    <property type="evidence" value="ECO:0007669"/>
    <property type="project" value="TreeGrafter"/>
</dbReference>
<dbReference type="GO" id="GO:0060003">
    <property type="term" value="P:copper ion export"/>
    <property type="evidence" value="ECO:0007669"/>
    <property type="project" value="TreeGrafter"/>
</dbReference>
<dbReference type="STRING" id="1123397.SAMN05660831_00131"/>
<name>A0A1I1N695_9GAMM</name>
<evidence type="ECO:0000256" key="2">
    <source>
        <dbReference type="ARBA" id="ARBA00022448"/>
    </source>
</evidence>
<gene>
    <name evidence="6" type="ORF">SAMN05660831_00131</name>
</gene>
<dbReference type="Pfam" id="PF25973">
    <property type="entry name" value="BSH_CzcB"/>
    <property type="match status" value="1"/>
</dbReference>
<dbReference type="GO" id="GO:0046914">
    <property type="term" value="F:transition metal ion binding"/>
    <property type="evidence" value="ECO:0007669"/>
    <property type="project" value="TreeGrafter"/>
</dbReference>
<evidence type="ECO:0000259" key="5">
    <source>
        <dbReference type="Pfam" id="PF25975"/>
    </source>
</evidence>
<evidence type="ECO:0000313" key="7">
    <source>
        <dbReference type="Proteomes" id="UP000198611"/>
    </source>
</evidence>
<evidence type="ECO:0000313" key="6">
    <source>
        <dbReference type="EMBL" id="SFC93214.1"/>
    </source>
</evidence>
<feature type="signal peptide" evidence="3">
    <location>
        <begin position="1"/>
        <end position="21"/>
    </location>
</feature>
<dbReference type="PANTHER" id="PTHR30097">
    <property type="entry name" value="CATION EFFLUX SYSTEM PROTEIN CUSB"/>
    <property type="match status" value="1"/>
</dbReference>
<dbReference type="InterPro" id="IPR058647">
    <property type="entry name" value="BSH_CzcB-like"/>
</dbReference>
<dbReference type="SUPFAM" id="SSF111369">
    <property type="entry name" value="HlyD-like secretion proteins"/>
    <property type="match status" value="1"/>
</dbReference>
<dbReference type="PANTHER" id="PTHR30097:SF4">
    <property type="entry name" value="SLR6042 PROTEIN"/>
    <property type="match status" value="1"/>
</dbReference>
<protein>
    <submittedName>
        <fullName evidence="6">RND family efflux transporter, MFP subunit</fullName>
    </submittedName>
</protein>
<dbReference type="RefSeq" id="WP_093426827.1">
    <property type="nucleotide sequence ID" value="NZ_FOMJ01000001.1"/>
</dbReference>
<dbReference type="Gene3D" id="2.40.420.20">
    <property type="match status" value="1"/>
</dbReference>
<dbReference type="GO" id="GO:0016020">
    <property type="term" value="C:membrane"/>
    <property type="evidence" value="ECO:0007669"/>
    <property type="project" value="InterPro"/>
</dbReference>
<dbReference type="Gene3D" id="2.40.30.170">
    <property type="match status" value="1"/>
</dbReference>
<keyword evidence="2" id="KW-0813">Transport</keyword>
<dbReference type="GO" id="GO:0030288">
    <property type="term" value="C:outer membrane-bounded periplasmic space"/>
    <property type="evidence" value="ECO:0007669"/>
    <property type="project" value="TreeGrafter"/>
</dbReference>
<dbReference type="NCBIfam" id="TIGR01730">
    <property type="entry name" value="RND_mfp"/>
    <property type="match status" value="1"/>
</dbReference>
<evidence type="ECO:0000259" key="4">
    <source>
        <dbReference type="Pfam" id="PF25973"/>
    </source>
</evidence>
<keyword evidence="3" id="KW-0732">Signal</keyword>
<proteinExistence type="inferred from homology"/>
<dbReference type="Gene3D" id="2.40.50.100">
    <property type="match status" value="1"/>
</dbReference>
<feature type="domain" description="CzcB-like barrel-sandwich hybrid" evidence="4">
    <location>
        <begin position="66"/>
        <end position="213"/>
    </location>
</feature>
<dbReference type="Proteomes" id="UP000198611">
    <property type="component" value="Unassembled WGS sequence"/>
</dbReference>
<feature type="chain" id="PRO_5011452607" evidence="3">
    <location>
        <begin position="22"/>
        <end position="366"/>
    </location>
</feature>